<evidence type="ECO:0000256" key="2">
    <source>
        <dbReference type="ARBA" id="ARBA00022448"/>
    </source>
</evidence>
<dbReference type="FunFam" id="1.20.58.70:FF:000004">
    <property type="entry name" value="Syntaxin-22 like"/>
    <property type="match status" value="1"/>
</dbReference>
<dbReference type="GO" id="GO:0006906">
    <property type="term" value="P:vesicle fusion"/>
    <property type="evidence" value="ECO:0007669"/>
    <property type="project" value="TreeGrafter"/>
</dbReference>
<evidence type="ECO:0000256" key="7">
    <source>
        <dbReference type="ARBA" id="ARBA00023054"/>
    </source>
</evidence>
<comment type="caution">
    <text evidence="14">The sequence shown here is derived from an EMBL/GenBank/DDBJ whole genome shotgun (WGS) entry which is preliminary data.</text>
</comment>
<dbReference type="GO" id="GO:0048278">
    <property type="term" value="P:vesicle docking"/>
    <property type="evidence" value="ECO:0007669"/>
    <property type="project" value="TreeGrafter"/>
</dbReference>
<dbReference type="PANTHER" id="PTHR19957:SF38">
    <property type="entry name" value="LD27581P"/>
    <property type="match status" value="1"/>
</dbReference>
<evidence type="ECO:0000256" key="4">
    <source>
        <dbReference type="ARBA" id="ARBA00022927"/>
    </source>
</evidence>
<feature type="domain" description="T-SNARE coiled-coil homology" evidence="13">
    <location>
        <begin position="189"/>
        <end position="251"/>
    </location>
</feature>
<feature type="region of interest" description="Disordered" evidence="11">
    <location>
        <begin position="1"/>
        <end position="38"/>
    </location>
</feature>
<accession>A0AAV5J3M0</accession>
<comment type="subcellular location">
    <subcellularLocation>
        <location evidence="9">Prevacuolar compartment membrane</location>
        <topology evidence="9">Single-pass type IV membrane protein</topology>
    </subcellularLocation>
</comment>
<evidence type="ECO:0000256" key="11">
    <source>
        <dbReference type="SAM" id="MobiDB-lite"/>
    </source>
</evidence>
<feature type="transmembrane region" description="Helical" evidence="12">
    <location>
        <begin position="263"/>
        <end position="281"/>
    </location>
</feature>
<evidence type="ECO:0000256" key="10">
    <source>
        <dbReference type="RuleBase" id="RU003858"/>
    </source>
</evidence>
<dbReference type="SUPFAM" id="SSF47661">
    <property type="entry name" value="t-snare proteins"/>
    <property type="match status" value="1"/>
</dbReference>
<dbReference type="GO" id="GO:0045324">
    <property type="term" value="P:late endosome to vacuole transport"/>
    <property type="evidence" value="ECO:0007669"/>
    <property type="project" value="UniProtKB-ARBA"/>
</dbReference>
<sequence>MSFQDIEAGIVSPRRNYFDSKRKQPPQQQQQEQDPSQSVAAGIFRIRTAVLAFDRLVGSLGTPKDTVELRDKLHKTRLHISQLVKDTSAKLKQATEADQHTEVSPLRKIADAKLAKDFQSALKDFQKTQRLAAEKETAYSPLVPKEVLPSSYGAHEMEITSSRSAERQSLLESKRQDVVFVENEITFNEAIIEEREQGIKEIQQQISEVNEIFKDLAVLVHEQGAMIDDISSNVESSHAATAQGTSQLEKASKMQRANSSMTCLLLVIFGVILLIVITVILA</sequence>
<dbReference type="InterPro" id="IPR010989">
    <property type="entry name" value="SNARE"/>
</dbReference>
<keyword evidence="6" id="KW-0007">Acetylation</keyword>
<dbReference type="CDD" id="cd15840">
    <property type="entry name" value="SNARE_Qa"/>
    <property type="match status" value="1"/>
</dbReference>
<dbReference type="AlphaFoldDB" id="A0AAV5J3M0"/>
<dbReference type="SMART" id="SM00503">
    <property type="entry name" value="SynN"/>
    <property type="match status" value="1"/>
</dbReference>
<evidence type="ECO:0000256" key="1">
    <source>
        <dbReference type="ARBA" id="ARBA00009063"/>
    </source>
</evidence>
<dbReference type="InterPro" id="IPR000727">
    <property type="entry name" value="T_SNARE_dom"/>
</dbReference>
<dbReference type="GO" id="GO:0012505">
    <property type="term" value="C:endomembrane system"/>
    <property type="evidence" value="ECO:0007669"/>
    <property type="project" value="TreeGrafter"/>
</dbReference>
<keyword evidence="8 12" id="KW-0472">Membrane</keyword>
<dbReference type="EMBL" id="BPVZ01000024">
    <property type="protein sequence ID" value="GKV05580.1"/>
    <property type="molecule type" value="Genomic_DNA"/>
</dbReference>
<dbReference type="Gene3D" id="1.20.5.110">
    <property type="match status" value="1"/>
</dbReference>
<evidence type="ECO:0000313" key="14">
    <source>
        <dbReference type="EMBL" id="GKV05580.1"/>
    </source>
</evidence>
<dbReference type="InterPro" id="IPR006011">
    <property type="entry name" value="Syntaxin_N"/>
</dbReference>
<reference evidence="14 15" key="1">
    <citation type="journal article" date="2021" name="Commun. Biol.">
        <title>The genome of Shorea leprosula (Dipterocarpaceae) highlights the ecological relevance of drought in aseasonal tropical rainforests.</title>
        <authorList>
            <person name="Ng K.K.S."/>
            <person name="Kobayashi M.J."/>
            <person name="Fawcett J.A."/>
            <person name="Hatakeyama M."/>
            <person name="Paape T."/>
            <person name="Ng C.H."/>
            <person name="Ang C.C."/>
            <person name="Tnah L.H."/>
            <person name="Lee C.T."/>
            <person name="Nishiyama T."/>
            <person name="Sese J."/>
            <person name="O'Brien M.J."/>
            <person name="Copetti D."/>
            <person name="Mohd Noor M.I."/>
            <person name="Ong R.C."/>
            <person name="Putra M."/>
            <person name="Sireger I.Z."/>
            <person name="Indrioko S."/>
            <person name="Kosugi Y."/>
            <person name="Izuno A."/>
            <person name="Isagi Y."/>
            <person name="Lee S.L."/>
            <person name="Shimizu K.K."/>
        </authorList>
    </citation>
    <scope>NUCLEOTIDE SEQUENCE [LARGE SCALE GENOMIC DNA]</scope>
    <source>
        <strain evidence="14">214</strain>
    </source>
</reference>
<dbReference type="InterPro" id="IPR045242">
    <property type="entry name" value="Syntaxin"/>
</dbReference>
<dbReference type="PROSITE" id="PS00914">
    <property type="entry name" value="SYNTAXIN"/>
    <property type="match status" value="1"/>
</dbReference>
<dbReference type="Pfam" id="PF05739">
    <property type="entry name" value="SNARE"/>
    <property type="match status" value="1"/>
</dbReference>
<name>A0AAV5J3M0_9ROSI</name>
<dbReference type="GO" id="GO:0006886">
    <property type="term" value="P:intracellular protein transport"/>
    <property type="evidence" value="ECO:0007669"/>
    <property type="project" value="InterPro"/>
</dbReference>
<dbReference type="FunFam" id="1.20.5.110:FF:000035">
    <property type="entry name" value="Syntaxin-22 like"/>
    <property type="match status" value="1"/>
</dbReference>
<feature type="compositionally biased region" description="Low complexity" evidence="11">
    <location>
        <begin position="25"/>
        <end position="37"/>
    </location>
</feature>
<evidence type="ECO:0000256" key="6">
    <source>
        <dbReference type="ARBA" id="ARBA00022990"/>
    </source>
</evidence>
<evidence type="ECO:0000256" key="9">
    <source>
        <dbReference type="ARBA" id="ARBA00060376"/>
    </source>
</evidence>
<gene>
    <name evidence="14" type="ORF">SLEP1_g17578</name>
</gene>
<dbReference type="Proteomes" id="UP001054252">
    <property type="component" value="Unassembled WGS sequence"/>
</dbReference>
<keyword evidence="7" id="KW-0175">Coiled coil</keyword>
<dbReference type="GO" id="GO:0005484">
    <property type="term" value="F:SNAP receptor activity"/>
    <property type="evidence" value="ECO:0007669"/>
    <property type="project" value="InterPro"/>
</dbReference>
<organism evidence="14 15">
    <name type="scientific">Rubroshorea leprosula</name>
    <dbReference type="NCBI Taxonomy" id="152421"/>
    <lineage>
        <taxon>Eukaryota</taxon>
        <taxon>Viridiplantae</taxon>
        <taxon>Streptophyta</taxon>
        <taxon>Embryophyta</taxon>
        <taxon>Tracheophyta</taxon>
        <taxon>Spermatophyta</taxon>
        <taxon>Magnoliopsida</taxon>
        <taxon>eudicotyledons</taxon>
        <taxon>Gunneridae</taxon>
        <taxon>Pentapetalae</taxon>
        <taxon>rosids</taxon>
        <taxon>malvids</taxon>
        <taxon>Malvales</taxon>
        <taxon>Dipterocarpaceae</taxon>
        <taxon>Rubroshorea</taxon>
    </lineage>
</organism>
<proteinExistence type="inferred from homology"/>
<dbReference type="InterPro" id="IPR006012">
    <property type="entry name" value="Syntaxin/epimorphin_CS"/>
</dbReference>
<dbReference type="Pfam" id="PF14523">
    <property type="entry name" value="Syntaxin_2"/>
    <property type="match status" value="1"/>
</dbReference>
<dbReference type="SMART" id="SM00397">
    <property type="entry name" value="t_SNARE"/>
    <property type="match status" value="1"/>
</dbReference>
<evidence type="ECO:0000256" key="5">
    <source>
        <dbReference type="ARBA" id="ARBA00022989"/>
    </source>
</evidence>
<dbReference type="Gene3D" id="1.20.58.70">
    <property type="match status" value="1"/>
</dbReference>
<evidence type="ECO:0000256" key="3">
    <source>
        <dbReference type="ARBA" id="ARBA00022692"/>
    </source>
</evidence>
<dbReference type="GO" id="GO:0031201">
    <property type="term" value="C:SNARE complex"/>
    <property type="evidence" value="ECO:0007669"/>
    <property type="project" value="TreeGrafter"/>
</dbReference>
<evidence type="ECO:0000256" key="8">
    <source>
        <dbReference type="ARBA" id="ARBA00023136"/>
    </source>
</evidence>
<protein>
    <recommendedName>
        <fullName evidence="13">t-SNARE coiled-coil homology domain-containing protein</fullName>
    </recommendedName>
</protein>
<dbReference type="PROSITE" id="PS50192">
    <property type="entry name" value="T_SNARE"/>
    <property type="match status" value="1"/>
</dbReference>
<keyword evidence="4" id="KW-0653">Protein transport</keyword>
<evidence type="ECO:0000313" key="15">
    <source>
        <dbReference type="Proteomes" id="UP001054252"/>
    </source>
</evidence>
<dbReference type="PANTHER" id="PTHR19957">
    <property type="entry name" value="SYNTAXIN"/>
    <property type="match status" value="1"/>
</dbReference>
<keyword evidence="3 12" id="KW-0812">Transmembrane</keyword>
<keyword evidence="2" id="KW-0813">Transport</keyword>
<keyword evidence="15" id="KW-1185">Reference proteome</keyword>
<comment type="similarity">
    <text evidence="1 10">Belongs to the syntaxin family.</text>
</comment>
<evidence type="ECO:0000259" key="13">
    <source>
        <dbReference type="PROSITE" id="PS50192"/>
    </source>
</evidence>
<keyword evidence="5 12" id="KW-1133">Transmembrane helix</keyword>
<evidence type="ECO:0000256" key="12">
    <source>
        <dbReference type="SAM" id="Phobius"/>
    </source>
</evidence>
<dbReference type="GO" id="GO:0000149">
    <property type="term" value="F:SNARE binding"/>
    <property type="evidence" value="ECO:0007669"/>
    <property type="project" value="TreeGrafter"/>
</dbReference>